<evidence type="ECO:0000256" key="4">
    <source>
        <dbReference type="ARBA" id="ARBA00022763"/>
    </source>
</evidence>
<dbReference type="CDD" id="cd00056">
    <property type="entry name" value="ENDO3c"/>
    <property type="match status" value="1"/>
</dbReference>
<organism evidence="11 12">
    <name type="scientific">Brevibacterium paucivorans</name>
    <dbReference type="NCBI Taxonomy" id="170994"/>
    <lineage>
        <taxon>Bacteria</taxon>
        <taxon>Bacillati</taxon>
        <taxon>Actinomycetota</taxon>
        <taxon>Actinomycetes</taxon>
        <taxon>Micrococcales</taxon>
        <taxon>Brevibacteriaceae</taxon>
        <taxon>Brevibacterium</taxon>
    </lineage>
</organism>
<evidence type="ECO:0000256" key="8">
    <source>
        <dbReference type="ARBA" id="ARBA00023204"/>
    </source>
</evidence>
<feature type="domain" description="HhH-GPD" evidence="10">
    <location>
        <begin position="1"/>
        <end position="101"/>
    </location>
</feature>
<dbReference type="InterPro" id="IPR011257">
    <property type="entry name" value="DNA_glycosylase"/>
</dbReference>
<keyword evidence="7" id="KW-0411">Iron-sulfur</keyword>
<proteinExistence type="inferred from homology"/>
<protein>
    <submittedName>
        <fullName evidence="11">Endonuclease III</fullName>
    </submittedName>
</protein>
<dbReference type="PANTHER" id="PTHR10359:SF18">
    <property type="entry name" value="ENDONUCLEASE III"/>
    <property type="match status" value="1"/>
</dbReference>
<evidence type="ECO:0000259" key="10">
    <source>
        <dbReference type="SMART" id="SM00478"/>
    </source>
</evidence>
<dbReference type="PANTHER" id="PTHR10359">
    <property type="entry name" value="A/G-SPECIFIC ADENINE GLYCOSYLASE/ENDONUCLEASE III"/>
    <property type="match status" value="1"/>
</dbReference>
<dbReference type="SUPFAM" id="SSF48150">
    <property type="entry name" value="DNA-glycosylase"/>
    <property type="match status" value="1"/>
</dbReference>
<dbReference type="EMBL" id="PNHK01000433">
    <property type="protein sequence ID" value="PMD04048.1"/>
    <property type="molecule type" value="Genomic_DNA"/>
</dbReference>
<evidence type="ECO:0000256" key="9">
    <source>
        <dbReference type="ARBA" id="ARBA00023295"/>
    </source>
</evidence>
<keyword evidence="6" id="KW-0408">Iron</keyword>
<evidence type="ECO:0000256" key="2">
    <source>
        <dbReference type="ARBA" id="ARBA00022485"/>
    </source>
</evidence>
<gene>
    <name evidence="11" type="ORF">CJ199_14365</name>
</gene>
<dbReference type="SMART" id="SM00478">
    <property type="entry name" value="ENDO3c"/>
    <property type="match status" value="1"/>
</dbReference>
<dbReference type="GO" id="GO:0003677">
    <property type="term" value="F:DNA binding"/>
    <property type="evidence" value="ECO:0007669"/>
    <property type="project" value="InterPro"/>
</dbReference>
<reference evidence="11 12" key="1">
    <citation type="submission" date="2017-09" db="EMBL/GenBank/DDBJ databases">
        <title>Bacterial strain isolated from the female urinary microbiota.</title>
        <authorList>
            <person name="Thomas-White K."/>
            <person name="Kumar N."/>
            <person name="Forster S."/>
            <person name="Putonti C."/>
            <person name="Lawley T."/>
            <person name="Wolfe A.J."/>
        </authorList>
    </citation>
    <scope>NUCLEOTIDE SEQUENCE [LARGE SCALE GENOMIC DNA]</scope>
    <source>
        <strain evidence="11 12">UMB1301</strain>
    </source>
</reference>
<evidence type="ECO:0000256" key="1">
    <source>
        <dbReference type="ARBA" id="ARBA00008343"/>
    </source>
</evidence>
<dbReference type="Pfam" id="PF00633">
    <property type="entry name" value="HHH"/>
    <property type="match status" value="1"/>
</dbReference>
<evidence type="ECO:0000313" key="11">
    <source>
        <dbReference type="EMBL" id="PMD04048.1"/>
    </source>
</evidence>
<dbReference type="AlphaFoldDB" id="A0A2N6VJ32"/>
<keyword evidence="5" id="KW-0378">Hydrolase</keyword>
<keyword evidence="8" id="KW-0234">DNA repair</keyword>
<dbReference type="InterPro" id="IPR003265">
    <property type="entry name" value="HhH-GPD_domain"/>
</dbReference>
<feature type="non-terminal residue" evidence="11">
    <location>
        <position position="101"/>
    </location>
</feature>
<keyword evidence="11" id="KW-0255">Endonuclease</keyword>
<keyword evidence="3" id="KW-0479">Metal-binding</keyword>
<dbReference type="InterPro" id="IPR000445">
    <property type="entry name" value="HhH_motif"/>
</dbReference>
<name>A0A2N6VJ32_9MICO</name>
<dbReference type="Proteomes" id="UP000235598">
    <property type="component" value="Unassembled WGS sequence"/>
</dbReference>
<comment type="caution">
    <text evidence="11">The sequence shown here is derived from an EMBL/GenBank/DDBJ whole genome shotgun (WGS) entry which is preliminary data.</text>
</comment>
<keyword evidence="4" id="KW-0227">DNA damage</keyword>
<evidence type="ECO:0000256" key="6">
    <source>
        <dbReference type="ARBA" id="ARBA00023004"/>
    </source>
</evidence>
<keyword evidence="11" id="KW-0540">Nuclease</keyword>
<keyword evidence="2" id="KW-0004">4Fe-4S</keyword>
<dbReference type="GO" id="GO:0046872">
    <property type="term" value="F:metal ion binding"/>
    <property type="evidence" value="ECO:0007669"/>
    <property type="project" value="UniProtKB-KW"/>
</dbReference>
<dbReference type="GO" id="GO:0006285">
    <property type="term" value="P:base-excision repair, AP site formation"/>
    <property type="evidence" value="ECO:0007669"/>
    <property type="project" value="TreeGrafter"/>
</dbReference>
<evidence type="ECO:0000313" key="12">
    <source>
        <dbReference type="Proteomes" id="UP000235598"/>
    </source>
</evidence>
<keyword evidence="9" id="KW-0326">Glycosidase</keyword>
<dbReference type="InterPro" id="IPR023170">
    <property type="entry name" value="HhH_base_excis_C"/>
</dbReference>
<dbReference type="GO" id="GO:0019104">
    <property type="term" value="F:DNA N-glycosylase activity"/>
    <property type="evidence" value="ECO:0007669"/>
    <property type="project" value="UniProtKB-ARBA"/>
</dbReference>
<evidence type="ECO:0000256" key="7">
    <source>
        <dbReference type="ARBA" id="ARBA00023014"/>
    </source>
</evidence>
<dbReference type="Pfam" id="PF00730">
    <property type="entry name" value="HhH-GPD"/>
    <property type="match status" value="1"/>
</dbReference>
<evidence type="ECO:0000256" key="3">
    <source>
        <dbReference type="ARBA" id="ARBA00022723"/>
    </source>
</evidence>
<dbReference type="Gene3D" id="1.10.340.30">
    <property type="entry name" value="Hypothetical protein, domain 2"/>
    <property type="match status" value="1"/>
</dbReference>
<dbReference type="Gene3D" id="1.10.1670.10">
    <property type="entry name" value="Helix-hairpin-Helix base-excision DNA repair enzymes (C-terminal)"/>
    <property type="match status" value="1"/>
</dbReference>
<comment type="similarity">
    <text evidence="1">Belongs to the Nth/MutY family.</text>
</comment>
<dbReference type="GO" id="GO:0004519">
    <property type="term" value="F:endonuclease activity"/>
    <property type="evidence" value="ECO:0007669"/>
    <property type="project" value="UniProtKB-KW"/>
</dbReference>
<dbReference type="GO" id="GO:0051539">
    <property type="term" value="F:4 iron, 4 sulfur cluster binding"/>
    <property type="evidence" value="ECO:0007669"/>
    <property type="project" value="UniProtKB-KW"/>
</dbReference>
<evidence type="ECO:0000256" key="5">
    <source>
        <dbReference type="ARBA" id="ARBA00022801"/>
    </source>
</evidence>
<accession>A0A2N6VJ32</accession>
<sequence>MESCEQGRAADYFDIHVCTSRLLFCRLEDVEEIVRPTGFYRSKAKNIIALAQQLVEDHGGEVPADQAALVRLPGVGVKTANVVLGNAFSTPGLTIDTHVGR</sequence>